<evidence type="ECO:0000313" key="2">
    <source>
        <dbReference type="EMBL" id="TFC20047.1"/>
    </source>
</evidence>
<proteinExistence type="predicted"/>
<dbReference type="Pfam" id="PF01381">
    <property type="entry name" value="HTH_3"/>
    <property type="match status" value="1"/>
</dbReference>
<reference evidence="2 3" key="1">
    <citation type="submission" date="2019-03" db="EMBL/GenBank/DDBJ databases">
        <title>Genomics of glacier-inhabiting Cryobacterium strains.</title>
        <authorList>
            <person name="Liu Q."/>
            <person name="Xin Y.-H."/>
        </authorList>
    </citation>
    <scope>NUCLEOTIDE SEQUENCE [LARGE SCALE GENOMIC DNA]</scope>
    <source>
        <strain evidence="2 3">MDT1-3</strain>
    </source>
</reference>
<dbReference type="InterPro" id="IPR010982">
    <property type="entry name" value="Lambda_DNA-bd_dom_sf"/>
</dbReference>
<dbReference type="EMBL" id="SOFP01000009">
    <property type="protein sequence ID" value="TFC20047.1"/>
    <property type="molecule type" value="Genomic_DNA"/>
</dbReference>
<gene>
    <name evidence="2" type="ORF">E3O19_01365</name>
</gene>
<name>A0A4R8X1U4_9MICO</name>
<dbReference type="Proteomes" id="UP000298412">
    <property type="component" value="Unassembled WGS sequence"/>
</dbReference>
<dbReference type="AlphaFoldDB" id="A0A4R8X1U4"/>
<protein>
    <submittedName>
        <fullName evidence="2">XRE family transcriptional regulator</fullName>
    </submittedName>
</protein>
<keyword evidence="3" id="KW-1185">Reference proteome</keyword>
<dbReference type="InterPro" id="IPR001387">
    <property type="entry name" value="Cro/C1-type_HTH"/>
</dbReference>
<dbReference type="OrthoDB" id="4161577at2"/>
<organism evidence="2 3">
    <name type="scientific">Cryobacterium algoritolerans</name>
    <dbReference type="NCBI Taxonomy" id="1259184"/>
    <lineage>
        <taxon>Bacteria</taxon>
        <taxon>Bacillati</taxon>
        <taxon>Actinomycetota</taxon>
        <taxon>Actinomycetes</taxon>
        <taxon>Micrococcales</taxon>
        <taxon>Microbacteriaceae</taxon>
        <taxon>Cryobacterium</taxon>
    </lineage>
</organism>
<dbReference type="SUPFAM" id="SSF47413">
    <property type="entry name" value="lambda repressor-like DNA-binding domains"/>
    <property type="match status" value="1"/>
</dbReference>
<dbReference type="GO" id="GO:0003677">
    <property type="term" value="F:DNA binding"/>
    <property type="evidence" value="ECO:0007669"/>
    <property type="project" value="InterPro"/>
</dbReference>
<dbReference type="PROSITE" id="PS50943">
    <property type="entry name" value="HTH_CROC1"/>
    <property type="match status" value="1"/>
</dbReference>
<evidence type="ECO:0000313" key="3">
    <source>
        <dbReference type="Proteomes" id="UP000298412"/>
    </source>
</evidence>
<accession>A0A4R8X1U4</accession>
<dbReference type="CDD" id="cd00093">
    <property type="entry name" value="HTH_XRE"/>
    <property type="match status" value="1"/>
</dbReference>
<evidence type="ECO:0000259" key="1">
    <source>
        <dbReference type="PROSITE" id="PS50943"/>
    </source>
</evidence>
<dbReference type="RefSeq" id="WP_134564829.1">
    <property type="nucleotide sequence ID" value="NZ_SOFP01000009.1"/>
</dbReference>
<dbReference type="SMART" id="SM00530">
    <property type="entry name" value="HTH_XRE"/>
    <property type="match status" value="1"/>
</dbReference>
<sequence>MTQAGTDSIGRRIAKYRRVMGIATAKDLAGRIGSETLSASVIQNIESGRKADLSVSQLLNISRGLGISPVLLLASIDRPFDPLDLTGLSPYVAKMTGAELDAWISGTSNETVAGYSYLAIVQQIARRDLRQLMRWYEDWVIFERDFEASKDEITPEQQQAELATHAADTERIGATYKRLTEFVDVSWAKGPWSADG</sequence>
<dbReference type="Gene3D" id="1.10.260.40">
    <property type="entry name" value="lambda repressor-like DNA-binding domains"/>
    <property type="match status" value="1"/>
</dbReference>
<feature type="domain" description="HTH cro/C1-type" evidence="1">
    <location>
        <begin position="24"/>
        <end position="72"/>
    </location>
</feature>
<comment type="caution">
    <text evidence="2">The sequence shown here is derived from an EMBL/GenBank/DDBJ whole genome shotgun (WGS) entry which is preliminary data.</text>
</comment>